<sequence length="97" mass="11444">MIIKINEDYQIKIESHNNHTLLKFIRDDSGTIKLDKDNSPVMKQLGFYPSVRHALNAAIHLMIRDNNDVMELSQYLDELDRLEEQFKPVLERFKEGD</sequence>
<dbReference type="EMBL" id="JAWJAX010000018">
    <property type="protein sequence ID" value="MDV2912206.1"/>
    <property type="molecule type" value="Genomic_DNA"/>
</dbReference>
<protein>
    <submittedName>
        <fullName evidence="1">Uncharacterized protein</fullName>
    </submittedName>
</protein>
<evidence type="ECO:0000313" key="1">
    <source>
        <dbReference type="EMBL" id="MDV2912206.1"/>
    </source>
</evidence>
<gene>
    <name evidence="1" type="ORF">R0H03_10225</name>
</gene>
<dbReference type="RefSeq" id="WP_317052530.1">
    <property type="nucleotide sequence ID" value="NZ_CP140878.1"/>
</dbReference>
<reference evidence="1" key="1">
    <citation type="journal article" date="2023" name="PeerJ">
        <title>Selection and evaluation of lactic acid bacteria from chicken feces in Thailand as potential probiotics.</title>
        <authorList>
            <person name="Khurajog B."/>
            <person name="Disastra Y."/>
            <person name="Lawwyne L.D."/>
            <person name="Sirichokchatchawan W."/>
            <person name="Niyomtham W."/>
            <person name="Yindee J."/>
            <person name="Hampson D.J."/>
            <person name="Prapasarakul N."/>
        </authorList>
    </citation>
    <scope>NUCLEOTIDE SEQUENCE</scope>
    <source>
        <strain evidence="1">BF14</strain>
    </source>
</reference>
<organism evidence="1 2">
    <name type="scientific">Pediococcus acidilactici</name>
    <dbReference type="NCBI Taxonomy" id="1254"/>
    <lineage>
        <taxon>Bacteria</taxon>
        <taxon>Bacillati</taxon>
        <taxon>Bacillota</taxon>
        <taxon>Bacilli</taxon>
        <taxon>Lactobacillales</taxon>
        <taxon>Lactobacillaceae</taxon>
        <taxon>Pediococcus</taxon>
        <taxon>Pediococcus acidilactici group</taxon>
    </lineage>
</organism>
<dbReference type="AlphaFoldDB" id="A0AAW8YRA7"/>
<dbReference type="Proteomes" id="UP001280415">
    <property type="component" value="Unassembled WGS sequence"/>
</dbReference>
<name>A0AAW8YRA7_PEDAC</name>
<comment type="caution">
    <text evidence="1">The sequence shown here is derived from an EMBL/GenBank/DDBJ whole genome shotgun (WGS) entry which is preliminary data.</text>
</comment>
<accession>A0AAW8YRA7</accession>
<proteinExistence type="predicted"/>
<evidence type="ECO:0000313" key="2">
    <source>
        <dbReference type="Proteomes" id="UP001280415"/>
    </source>
</evidence>
<reference evidence="1" key="2">
    <citation type="submission" date="2023-10" db="EMBL/GenBank/DDBJ databases">
        <authorList>
            <person name="Khurajog B."/>
        </authorList>
    </citation>
    <scope>NUCLEOTIDE SEQUENCE</scope>
    <source>
        <strain evidence="1">BF14</strain>
    </source>
</reference>